<name>A0A1X7U694_AMPQE</name>
<evidence type="ECO:0000313" key="1">
    <source>
        <dbReference type="EnsemblMetazoa" id="Aqu2.1.23039_001"/>
    </source>
</evidence>
<dbReference type="InParanoid" id="A0A1X7U694"/>
<proteinExistence type="predicted"/>
<accession>A0A1X7U694</accession>
<dbReference type="EnsemblMetazoa" id="Aqu2.1.23039_001">
    <property type="protein sequence ID" value="Aqu2.1.23039_001"/>
    <property type="gene ID" value="Aqu2.1.23039"/>
</dbReference>
<sequence>MSASSLGVTAHFFTLNSKKHHSICIALKRFPSHTGTRIAELLRNIVDGWELPREKLFRVLTDNGSNMVAAFKTTNNEDDSIEIESDESDDIRSTTAGEIEELFIGSKRNELDSIETNAVSDITSFEVCE</sequence>
<dbReference type="InterPro" id="IPR012337">
    <property type="entry name" value="RNaseH-like_sf"/>
</dbReference>
<organism evidence="1">
    <name type="scientific">Amphimedon queenslandica</name>
    <name type="common">Sponge</name>
    <dbReference type="NCBI Taxonomy" id="400682"/>
    <lineage>
        <taxon>Eukaryota</taxon>
        <taxon>Metazoa</taxon>
        <taxon>Porifera</taxon>
        <taxon>Demospongiae</taxon>
        <taxon>Heteroscleromorpha</taxon>
        <taxon>Haplosclerida</taxon>
        <taxon>Niphatidae</taxon>
        <taxon>Amphimedon</taxon>
    </lineage>
</organism>
<evidence type="ECO:0008006" key="2">
    <source>
        <dbReference type="Google" id="ProtNLM"/>
    </source>
</evidence>
<dbReference type="SUPFAM" id="SSF53098">
    <property type="entry name" value="Ribonuclease H-like"/>
    <property type="match status" value="1"/>
</dbReference>
<protein>
    <recommendedName>
        <fullName evidence="2">DUF659 domain-containing protein</fullName>
    </recommendedName>
</protein>
<dbReference type="AlphaFoldDB" id="A0A1X7U694"/>
<reference evidence="1" key="1">
    <citation type="submission" date="2017-05" db="UniProtKB">
        <authorList>
            <consortium name="EnsemblMetazoa"/>
        </authorList>
    </citation>
    <scope>IDENTIFICATION</scope>
</reference>